<dbReference type="NCBIfam" id="NF001824">
    <property type="entry name" value="PRK00558.1-5"/>
    <property type="match status" value="1"/>
</dbReference>
<name>A0A0M4L7L8_9HYPH</name>
<dbReference type="InterPro" id="IPR000305">
    <property type="entry name" value="GIY-YIG_endonuc"/>
</dbReference>
<dbReference type="Pfam" id="PF14520">
    <property type="entry name" value="HHH_5"/>
    <property type="match status" value="1"/>
</dbReference>
<evidence type="ECO:0000259" key="8">
    <source>
        <dbReference type="PROSITE" id="PS50151"/>
    </source>
</evidence>
<gene>
    <name evidence="7" type="primary">uvrC</name>
    <name evidence="11" type="ORF">PU02_1144</name>
</gene>
<dbReference type="FunFam" id="3.30.420.340:FF:000001">
    <property type="entry name" value="UvrABC system protein C"/>
    <property type="match status" value="1"/>
</dbReference>
<dbReference type="InterPro" id="IPR038476">
    <property type="entry name" value="UvrC_RNase_H_dom_sf"/>
</dbReference>
<dbReference type="InterPro" id="IPR036876">
    <property type="entry name" value="UVR_dom_sf"/>
</dbReference>
<dbReference type="GO" id="GO:0005737">
    <property type="term" value="C:cytoplasm"/>
    <property type="evidence" value="ECO:0007669"/>
    <property type="project" value="UniProtKB-SubCell"/>
</dbReference>
<accession>A0A0M4L7L8</accession>
<evidence type="ECO:0000256" key="2">
    <source>
        <dbReference type="ARBA" id="ARBA00022763"/>
    </source>
</evidence>
<evidence type="ECO:0000313" key="11">
    <source>
        <dbReference type="EMBL" id="ALE03958.1"/>
    </source>
</evidence>
<evidence type="ECO:0000256" key="3">
    <source>
        <dbReference type="ARBA" id="ARBA00022769"/>
    </source>
</evidence>
<dbReference type="InterPro" id="IPR004791">
    <property type="entry name" value="UvrC"/>
</dbReference>
<dbReference type="GO" id="GO:0003677">
    <property type="term" value="F:DNA binding"/>
    <property type="evidence" value="ECO:0007669"/>
    <property type="project" value="UniProtKB-UniRule"/>
</dbReference>
<dbReference type="InterPro" id="IPR001162">
    <property type="entry name" value="UvrC_RNase_H_dom"/>
</dbReference>
<dbReference type="PANTHER" id="PTHR30562:SF1">
    <property type="entry name" value="UVRABC SYSTEM PROTEIN C"/>
    <property type="match status" value="1"/>
</dbReference>
<dbReference type="Pfam" id="PF02151">
    <property type="entry name" value="UVR"/>
    <property type="match status" value="1"/>
</dbReference>
<dbReference type="STRING" id="1318743.PU02_1144"/>
<dbReference type="InterPro" id="IPR035901">
    <property type="entry name" value="GIY-YIG_endonuc_sf"/>
</dbReference>
<keyword evidence="2 7" id="KW-0227">DNA damage</keyword>
<keyword evidence="5 7" id="KW-0234">DNA repair</keyword>
<feature type="domain" description="UVR" evidence="8">
    <location>
        <begin position="242"/>
        <end position="277"/>
    </location>
</feature>
<dbReference type="NCBIfam" id="TIGR00194">
    <property type="entry name" value="uvrC"/>
    <property type="match status" value="1"/>
</dbReference>
<evidence type="ECO:0000313" key="12">
    <source>
        <dbReference type="Proteomes" id="UP000057213"/>
    </source>
</evidence>
<reference evidence="11 12" key="1">
    <citation type="journal article" date="2015" name="Genome Announc.">
        <title>Complete Genome Sequence of Bartonella ancashensis Strain 20.00, Isolated from the Blood of a Patient with Verruga Peruana.</title>
        <authorList>
            <person name="Hang J."/>
            <person name="Mullins K.E."/>
            <person name="Clifford R.J."/>
            <person name="Onmus-Leone F."/>
            <person name="Yang Y."/>
            <person name="Jiang J."/>
            <person name="Leguia M."/>
            <person name="Kasper M.R."/>
            <person name="Maguina C."/>
            <person name="Lesho E.P."/>
            <person name="Jarman R.G."/>
            <person name="Richards A.L."/>
            <person name="Blazes D."/>
        </authorList>
    </citation>
    <scope>NUCLEOTIDE SEQUENCE [LARGE SCALE GENOMIC DNA]</scope>
    <source>
        <strain evidence="11 12">20.00</strain>
    </source>
</reference>
<dbReference type="PATRIC" id="fig|1318743.3.peg.1161"/>
<dbReference type="Gene3D" id="3.40.1440.10">
    <property type="entry name" value="GIY-YIG endonuclease"/>
    <property type="match status" value="1"/>
</dbReference>
<dbReference type="RefSeq" id="WP_053944429.1">
    <property type="nucleotide sequence ID" value="NZ_CP010401.1"/>
</dbReference>
<dbReference type="InterPro" id="IPR050066">
    <property type="entry name" value="UvrABC_protein_C"/>
</dbReference>
<dbReference type="GO" id="GO:0006289">
    <property type="term" value="P:nucleotide-excision repair"/>
    <property type="evidence" value="ECO:0007669"/>
    <property type="project" value="UniProtKB-UniRule"/>
</dbReference>
<evidence type="ECO:0000256" key="1">
    <source>
        <dbReference type="ARBA" id="ARBA00022490"/>
    </source>
</evidence>
<dbReference type="AlphaFoldDB" id="A0A0M4L7L8"/>
<dbReference type="Gene3D" id="3.30.420.340">
    <property type="entry name" value="UvrC, RNAse H endonuclease domain"/>
    <property type="match status" value="1"/>
</dbReference>
<sequence length="661" mass="75338">MISKSDRPYSSIKKELPFSSDIAWNRTNQEDSHQGQSRVKGSKLIQKFVKQLPHKPGVYRMFNENGDVLYIGKARNLKKRVASYTREQGHNNRILHMIRTTCHMEFVVTHTEIEALLLEANLIKKLKPRFNVLLRDNKSFPHIIITKGHRAPALYKHRGAPTREAHYFGPFASSEAVAQTINALQRAFLLRTCTDSAFENRTRPCLLYQIKRCSAPCTNQISNDDYMDFVKQATDFLSGKSQFIKQHMAQIMHQAAENLDFERAITYRNRLSALSHIQSYQGINAHTTEEADIFAIVQQGEIACIQVYFFRMGQNWGNRAYFPKADAEFSSAEILASFITQFYDDKQIPKLILLSEEVEEKELLKEALSLKAKHKVSLSVPQKGERKKLINHAYTNAHEALGRKLSEISTHKILFHNIAKTFQIPGILQRIEVYDNSHIMGTNAVGAMIVADHTGFVRSQYRKFNISSTNISGGDDLGMMREVIERRFSRLIKTHGFPSKNDKINDKSSCPVWPDLIIIDGGEGQINAASTMLCKLGIDNFVTVIGMAKGIEREAGRERFFIKGKSPFTLPPRDPTLYFLQRLRDEAHRFAIGTHRIKRKKEMFKNPLDRINNIGPTRKRALLNHFGSAKAVASASVEDLSNVANISVTMAQKIYNYFNEK</sequence>
<dbReference type="Proteomes" id="UP000057213">
    <property type="component" value="Chromosome"/>
</dbReference>
<dbReference type="SUPFAM" id="SSF46600">
    <property type="entry name" value="C-terminal UvrC-binding domain of UvrB"/>
    <property type="match status" value="1"/>
</dbReference>
<feature type="domain" description="UvrC family homology region profile" evidence="10">
    <location>
        <begin position="293"/>
        <end position="533"/>
    </location>
</feature>
<dbReference type="GO" id="GO:0009380">
    <property type="term" value="C:excinuclease repair complex"/>
    <property type="evidence" value="ECO:0007669"/>
    <property type="project" value="InterPro"/>
</dbReference>
<keyword evidence="12" id="KW-1185">Reference proteome</keyword>
<dbReference type="PROSITE" id="PS50164">
    <property type="entry name" value="GIY_YIG"/>
    <property type="match status" value="1"/>
</dbReference>
<evidence type="ECO:0000256" key="7">
    <source>
        <dbReference type="HAMAP-Rule" id="MF_00203"/>
    </source>
</evidence>
<comment type="subcellular location">
    <subcellularLocation>
        <location evidence="7">Cytoplasm</location>
    </subcellularLocation>
</comment>
<dbReference type="Pfam" id="PF01541">
    <property type="entry name" value="GIY-YIG"/>
    <property type="match status" value="1"/>
</dbReference>
<evidence type="ECO:0000259" key="10">
    <source>
        <dbReference type="PROSITE" id="PS50165"/>
    </source>
</evidence>
<dbReference type="SMART" id="SM00465">
    <property type="entry name" value="GIYc"/>
    <property type="match status" value="1"/>
</dbReference>
<feature type="domain" description="GIY-YIG" evidence="9">
    <location>
        <begin position="54"/>
        <end position="132"/>
    </location>
</feature>
<proteinExistence type="inferred from homology"/>
<dbReference type="OrthoDB" id="9804933at2"/>
<dbReference type="Pfam" id="PF22920">
    <property type="entry name" value="UvrC_RNaseH"/>
    <property type="match status" value="1"/>
</dbReference>
<dbReference type="GO" id="GO:0009432">
    <property type="term" value="P:SOS response"/>
    <property type="evidence" value="ECO:0007669"/>
    <property type="project" value="UniProtKB-UniRule"/>
</dbReference>
<organism evidence="11 12">
    <name type="scientific">Bartonella ancashensis</name>
    <dbReference type="NCBI Taxonomy" id="1318743"/>
    <lineage>
        <taxon>Bacteria</taxon>
        <taxon>Pseudomonadati</taxon>
        <taxon>Pseudomonadota</taxon>
        <taxon>Alphaproteobacteria</taxon>
        <taxon>Hyphomicrobiales</taxon>
        <taxon>Bartonellaceae</taxon>
        <taxon>Bartonella</taxon>
    </lineage>
</organism>
<dbReference type="Pfam" id="PF08459">
    <property type="entry name" value="UvrC_RNaseH_dom"/>
    <property type="match status" value="1"/>
</dbReference>
<evidence type="ECO:0000256" key="4">
    <source>
        <dbReference type="ARBA" id="ARBA00022881"/>
    </source>
</evidence>
<dbReference type="KEGG" id="banc:PU02_1144"/>
<comment type="similarity">
    <text evidence="7">Belongs to the UvrC family.</text>
</comment>
<dbReference type="HAMAP" id="MF_00203">
    <property type="entry name" value="UvrC"/>
    <property type="match status" value="1"/>
</dbReference>
<keyword evidence="6 7" id="KW-0742">SOS response</keyword>
<evidence type="ECO:0000256" key="5">
    <source>
        <dbReference type="ARBA" id="ARBA00023204"/>
    </source>
</evidence>
<keyword evidence="1 7" id="KW-0963">Cytoplasm</keyword>
<evidence type="ECO:0000256" key="6">
    <source>
        <dbReference type="ARBA" id="ARBA00023236"/>
    </source>
</evidence>
<dbReference type="SUPFAM" id="SSF47781">
    <property type="entry name" value="RuvA domain 2-like"/>
    <property type="match status" value="1"/>
</dbReference>
<dbReference type="InterPro" id="IPR001943">
    <property type="entry name" value="UVR_dom"/>
</dbReference>
<dbReference type="InterPro" id="IPR047296">
    <property type="entry name" value="GIY-YIG_UvrC_Cho"/>
</dbReference>
<evidence type="ECO:0000259" key="9">
    <source>
        <dbReference type="PROSITE" id="PS50164"/>
    </source>
</evidence>
<dbReference type="InterPro" id="IPR010994">
    <property type="entry name" value="RuvA_2-like"/>
</dbReference>
<dbReference type="SUPFAM" id="SSF82771">
    <property type="entry name" value="GIY-YIG endonuclease"/>
    <property type="match status" value="1"/>
</dbReference>
<dbReference type="Gene3D" id="1.10.150.20">
    <property type="entry name" value="5' to 3' exonuclease, C-terminal subdomain"/>
    <property type="match status" value="1"/>
</dbReference>
<keyword evidence="3 7" id="KW-0228">DNA excision</keyword>
<comment type="subunit">
    <text evidence="7">Interacts with UvrB in an incision complex.</text>
</comment>
<dbReference type="CDD" id="cd10434">
    <property type="entry name" value="GIY-YIG_UvrC_Cho"/>
    <property type="match status" value="1"/>
</dbReference>
<keyword evidence="4 7" id="KW-0267">Excision nuclease</keyword>
<dbReference type="PANTHER" id="PTHR30562">
    <property type="entry name" value="UVRC/OXIDOREDUCTASE"/>
    <property type="match status" value="1"/>
</dbReference>
<dbReference type="PROSITE" id="PS50165">
    <property type="entry name" value="UVRC"/>
    <property type="match status" value="1"/>
</dbReference>
<dbReference type="PROSITE" id="PS50151">
    <property type="entry name" value="UVR"/>
    <property type="match status" value="1"/>
</dbReference>
<dbReference type="GO" id="GO:0009381">
    <property type="term" value="F:excinuclease ABC activity"/>
    <property type="evidence" value="ECO:0007669"/>
    <property type="project" value="UniProtKB-UniRule"/>
</dbReference>
<dbReference type="EMBL" id="CP010401">
    <property type="protein sequence ID" value="ALE03958.1"/>
    <property type="molecule type" value="Genomic_DNA"/>
</dbReference>
<dbReference type="FunFam" id="3.40.1440.10:FF:000001">
    <property type="entry name" value="UvrABC system protein C"/>
    <property type="match status" value="1"/>
</dbReference>
<comment type="function">
    <text evidence="7">The UvrABC repair system catalyzes the recognition and processing of DNA lesions. UvrC both incises the 5' and 3' sides of the lesion. The N-terminal half is responsible for the 3' incision and the C-terminal half is responsible for the 5' incision.</text>
</comment>
<protein>
    <recommendedName>
        <fullName evidence="7">UvrABC system protein C</fullName>
        <shortName evidence="7">Protein UvrC</shortName>
    </recommendedName>
    <alternativeName>
        <fullName evidence="7">Excinuclease ABC subunit C</fullName>
    </alternativeName>
</protein>